<comment type="caution">
    <text evidence="4">The sequence shown here is derived from an EMBL/GenBank/DDBJ whole genome shotgun (WGS) entry which is preliminary data.</text>
</comment>
<evidence type="ECO:0000313" key="4">
    <source>
        <dbReference type="EMBL" id="NBD25346.1"/>
    </source>
</evidence>
<name>A0ABW9XSK9_9BACL</name>
<proteinExistence type="predicted"/>
<comment type="subcellular location">
    <subcellularLocation>
        <location evidence="1">Cell surface</location>
    </subcellularLocation>
</comment>
<dbReference type="Proteomes" id="UP000665561">
    <property type="component" value="Unassembled WGS sequence"/>
</dbReference>
<dbReference type="RefSeq" id="WP_161744160.1">
    <property type="nucleotide sequence ID" value="NZ_JAAAMV010000012.1"/>
</dbReference>
<sequence length="159" mass="17064">MLATAMKRLKKEEKGFTLIELLAVIVILGIIAAIAVPLIGNILSDSKSKSDFQTARQIYDASRLYITNEQNGKFKDSTTPVSVSINTLQANGYLDEGLTLPSTKKEIVGGTVQYLANGQLLYVYINSGSTATPENNWYKGSDVMKGSGTVITTAAPTTP</sequence>
<dbReference type="InterPro" id="IPR045584">
    <property type="entry name" value="Pilin-like"/>
</dbReference>
<dbReference type="InterPro" id="IPR012902">
    <property type="entry name" value="N_methyl_site"/>
</dbReference>
<dbReference type="Gene3D" id="3.30.700.10">
    <property type="entry name" value="Glycoprotein, Type 4 Pilin"/>
    <property type="match status" value="1"/>
</dbReference>
<keyword evidence="3" id="KW-0812">Transmembrane</keyword>
<reference evidence="4 5" key="1">
    <citation type="submission" date="2020-01" db="EMBL/GenBank/DDBJ databases">
        <title>Paenibacillus soybeanensis sp. nov. isolated from the nodules of soybean (Glycine max(L.) Merr).</title>
        <authorList>
            <person name="Wang H."/>
        </authorList>
    </citation>
    <scope>NUCLEOTIDE SEQUENCE [LARGE SCALE GENOMIC DNA]</scope>
    <source>
        <strain evidence="4 5">T1</strain>
    </source>
</reference>
<dbReference type="EMBL" id="JAAAMV010000012">
    <property type="protein sequence ID" value="NBD25346.1"/>
    <property type="molecule type" value="Genomic_DNA"/>
</dbReference>
<evidence type="ECO:0000256" key="1">
    <source>
        <dbReference type="ARBA" id="ARBA00004241"/>
    </source>
</evidence>
<dbReference type="NCBIfam" id="TIGR02532">
    <property type="entry name" value="IV_pilin_GFxxxE"/>
    <property type="match status" value="1"/>
</dbReference>
<gene>
    <name evidence="4" type="ORF">GT019_15795</name>
</gene>
<accession>A0ABW9XSK9</accession>
<protein>
    <submittedName>
        <fullName evidence="4">Prepilin-type N-terminal cleavage/methylation domain-containing protein</fullName>
    </submittedName>
</protein>
<evidence type="ECO:0000313" key="5">
    <source>
        <dbReference type="Proteomes" id="UP000665561"/>
    </source>
</evidence>
<feature type="transmembrane region" description="Helical" evidence="3">
    <location>
        <begin position="21"/>
        <end position="43"/>
    </location>
</feature>
<keyword evidence="5" id="KW-1185">Reference proteome</keyword>
<organism evidence="4 5">
    <name type="scientific">Paenibacillus glycinis</name>
    <dbReference type="NCBI Taxonomy" id="2697035"/>
    <lineage>
        <taxon>Bacteria</taxon>
        <taxon>Bacillati</taxon>
        <taxon>Bacillota</taxon>
        <taxon>Bacilli</taxon>
        <taxon>Bacillales</taxon>
        <taxon>Paenibacillaceae</taxon>
        <taxon>Paenibacillus</taxon>
    </lineage>
</organism>
<evidence type="ECO:0000256" key="3">
    <source>
        <dbReference type="SAM" id="Phobius"/>
    </source>
</evidence>
<keyword evidence="2" id="KW-0178">Competence</keyword>
<evidence type="ECO:0000256" key="2">
    <source>
        <dbReference type="ARBA" id="ARBA00023287"/>
    </source>
</evidence>
<keyword evidence="3" id="KW-1133">Transmembrane helix</keyword>
<dbReference type="Pfam" id="PF07963">
    <property type="entry name" value="N_methyl"/>
    <property type="match status" value="1"/>
</dbReference>
<keyword evidence="3" id="KW-0472">Membrane</keyword>
<dbReference type="SUPFAM" id="SSF54523">
    <property type="entry name" value="Pili subunits"/>
    <property type="match status" value="1"/>
</dbReference>
<dbReference type="PROSITE" id="PS00409">
    <property type="entry name" value="PROKAR_NTER_METHYL"/>
    <property type="match status" value="1"/>
</dbReference>